<dbReference type="InterPro" id="IPR029000">
    <property type="entry name" value="Cyclophilin-like_dom_sf"/>
</dbReference>
<dbReference type="SUPFAM" id="SSF50891">
    <property type="entry name" value="Cyclophilin-like"/>
    <property type="match status" value="1"/>
</dbReference>
<organism evidence="5 6">
    <name type="scientific">Metabacillus niabensis</name>
    <dbReference type="NCBI Taxonomy" id="324854"/>
    <lineage>
        <taxon>Bacteria</taxon>
        <taxon>Bacillati</taxon>
        <taxon>Bacillota</taxon>
        <taxon>Bacilli</taxon>
        <taxon>Bacillales</taxon>
        <taxon>Bacillaceae</taxon>
        <taxon>Metabacillus</taxon>
    </lineage>
</organism>
<evidence type="ECO:0000259" key="4">
    <source>
        <dbReference type="SMART" id="SM00796"/>
    </source>
</evidence>
<dbReference type="Pfam" id="PF02682">
    <property type="entry name" value="CT_C_D"/>
    <property type="match status" value="1"/>
</dbReference>
<dbReference type="Gene3D" id="2.40.100.10">
    <property type="entry name" value="Cyclophilin-like"/>
    <property type="match status" value="1"/>
</dbReference>
<dbReference type="EMBL" id="JAUSTZ010000001">
    <property type="protein sequence ID" value="MDQ0223962.1"/>
    <property type="molecule type" value="Genomic_DNA"/>
</dbReference>
<dbReference type="Proteomes" id="UP001232245">
    <property type="component" value="Unassembled WGS sequence"/>
</dbReference>
<evidence type="ECO:0000313" key="6">
    <source>
        <dbReference type="Proteomes" id="UP001232245"/>
    </source>
</evidence>
<accession>A0ABT9YVE0</accession>
<keyword evidence="2" id="KW-0378">Hydrolase</keyword>
<dbReference type="PANTHER" id="PTHR34698">
    <property type="entry name" value="5-OXOPROLINASE SUBUNIT B"/>
    <property type="match status" value="1"/>
</dbReference>
<dbReference type="SUPFAM" id="SSF160467">
    <property type="entry name" value="PH0987 N-terminal domain-like"/>
    <property type="match status" value="1"/>
</dbReference>
<name>A0ABT9YVE0_9BACI</name>
<keyword evidence="6" id="KW-1185">Reference proteome</keyword>
<evidence type="ECO:0000256" key="2">
    <source>
        <dbReference type="ARBA" id="ARBA00022801"/>
    </source>
</evidence>
<evidence type="ECO:0000256" key="1">
    <source>
        <dbReference type="ARBA" id="ARBA00022741"/>
    </source>
</evidence>
<reference evidence="5 6" key="1">
    <citation type="submission" date="2023-07" db="EMBL/GenBank/DDBJ databases">
        <title>Genomic Encyclopedia of Type Strains, Phase IV (KMG-IV): sequencing the most valuable type-strain genomes for metagenomic binning, comparative biology and taxonomic classification.</title>
        <authorList>
            <person name="Goeker M."/>
        </authorList>
    </citation>
    <scope>NUCLEOTIDE SEQUENCE [LARGE SCALE GENOMIC DNA]</scope>
    <source>
        <strain evidence="5 6">DSM 17723</strain>
    </source>
</reference>
<evidence type="ECO:0000313" key="5">
    <source>
        <dbReference type="EMBL" id="MDQ0223962.1"/>
    </source>
</evidence>
<dbReference type="NCBIfam" id="TIGR00370">
    <property type="entry name" value="5-oxoprolinase subunit PxpB"/>
    <property type="match status" value="1"/>
</dbReference>
<dbReference type="InterPro" id="IPR010016">
    <property type="entry name" value="PxpB"/>
</dbReference>
<dbReference type="SMART" id="SM00796">
    <property type="entry name" value="AHS1"/>
    <property type="match status" value="1"/>
</dbReference>
<comment type="caution">
    <text evidence="5">The sequence shown here is derived from an EMBL/GenBank/DDBJ whole genome shotgun (WGS) entry which is preliminary data.</text>
</comment>
<dbReference type="PANTHER" id="PTHR34698:SF2">
    <property type="entry name" value="5-OXOPROLINASE SUBUNIT B"/>
    <property type="match status" value="1"/>
</dbReference>
<feature type="domain" description="Carboxyltransferase" evidence="4">
    <location>
        <begin position="4"/>
        <end position="213"/>
    </location>
</feature>
<gene>
    <name evidence="5" type="ORF">J2S02_000284</name>
</gene>
<protein>
    <submittedName>
        <fullName evidence="5">Inhibitor of KinA</fullName>
    </submittedName>
</protein>
<keyword evidence="3" id="KW-0067">ATP-binding</keyword>
<evidence type="ECO:0000256" key="3">
    <source>
        <dbReference type="ARBA" id="ARBA00022840"/>
    </source>
</evidence>
<dbReference type="InterPro" id="IPR003833">
    <property type="entry name" value="CT_C_D"/>
</dbReference>
<dbReference type="Gene3D" id="3.30.1360.40">
    <property type="match status" value="1"/>
</dbReference>
<sequence>MEHIRFYPQGDQAITVSFGDEINQELHEEIISLTKLLDLEPFPGMIEAVPSFTAVTIYYSPFDVKRKYLNLSIYEDVVMQIKQKLQSKKVSRNDPPTIITIPVCYGGEYGPDLTEVARYHKLSESDVIRLHSNHEYVVYMVGFTPGFPYLGGMSERLATPRKQTPRVAIPAGSVGIGGRQTGIYPLESPGGCQIIGRTPLQLFNYNKNEPTLLKAGDIVRFKPITAEQYDEWDGE</sequence>
<proteinExistence type="predicted"/>
<keyword evidence="1" id="KW-0547">Nucleotide-binding</keyword>